<sequence length="105" mass="11748">MPSADAQKGQLQTVLENKGIRFQFKTGSANNRARSLTFRTNTVPKRAHEGDEDKLYRLTDQLIICFDHQQLPLEEGLKTISTKKVGQGKKNLEDGAVEYGDGIGW</sequence>
<organism evidence="1 2">
    <name type="scientific">Colletotrichum cuscutae</name>
    <dbReference type="NCBI Taxonomy" id="1209917"/>
    <lineage>
        <taxon>Eukaryota</taxon>
        <taxon>Fungi</taxon>
        <taxon>Dikarya</taxon>
        <taxon>Ascomycota</taxon>
        <taxon>Pezizomycotina</taxon>
        <taxon>Sordariomycetes</taxon>
        <taxon>Hypocreomycetidae</taxon>
        <taxon>Glomerellales</taxon>
        <taxon>Glomerellaceae</taxon>
        <taxon>Colletotrichum</taxon>
        <taxon>Colletotrichum acutatum species complex</taxon>
    </lineage>
</organism>
<gene>
    <name evidence="1" type="ORF">CCUS01_07501</name>
</gene>
<evidence type="ECO:0000313" key="2">
    <source>
        <dbReference type="Proteomes" id="UP001239213"/>
    </source>
</evidence>
<protein>
    <submittedName>
        <fullName evidence="1">Uncharacterized protein</fullName>
    </submittedName>
</protein>
<dbReference type="EMBL" id="MPDP01000262">
    <property type="protein sequence ID" value="KAK1465385.1"/>
    <property type="molecule type" value="Genomic_DNA"/>
</dbReference>
<name>A0AAI9UV73_9PEZI</name>
<dbReference type="AlphaFoldDB" id="A0AAI9UV73"/>
<evidence type="ECO:0000313" key="1">
    <source>
        <dbReference type="EMBL" id="KAK1465385.1"/>
    </source>
</evidence>
<comment type="caution">
    <text evidence="1">The sequence shown here is derived from an EMBL/GenBank/DDBJ whole genome shotgun (WGS) entry which is preliminary data.</text>
</comment>
<proteinExistence type="predicted"/>
<keyword evidence="2" id="KW-1185">Reference proteome</keyword>
<accession>A0AAI9UV73</accession>
<dbReference type="Proteomes" id="UP001239213">
    <property type="component" value="Unassembled WGS sequence"/>
</dbReference>
<reference evidence="1" key="1">
    <citation type="submission" date="2016-11" db="EMBL/GenBank/DDBJ databases">
        <title>The genome sequence of Colletotrichum cuscutae.</title>
        <authorList>
            <person name="Baroncelli R."/>
        </authorList>
    </citation>
    <scope>NUCLEOTIDE SEQUENCE</scope>
    <source>
        <strain evidence="1">IMI 304802</strain>
    </source>
</reference>